<dbReference type="SUPFAM" id="SSF46689">
    <property type="entry name" value="Homeodomain-like"/>
    <property type="match status" value="2"/>
</dbReference>
<dbReference type="Pfam" id="PF07883">
    <property type="entry name" value="Cupin_2"/>
    <property type="match status" value="1"/>
</dbReference>
<dbReference type="PRINTS" id="PR00032">
    <property type="entry name" value="HTHARAC"/>
</dbReference>
<dbReference type="InterPro" id="IPR018062">
    <property type="entry name" value="HTH_AraC-typ_CS"/>
</dbReference>
<organism evidence="5 6">
    <name type="scientific">Paenibacillus phyllosphaerae</name>
    <dbReference type="NCBI Taxonomy" id="274593"/>
    <lineage>
        <taxon>Bacteria</taxon>
        <taxon>Bacillati</taxon>
        <taxon>Bacillota</taxon>
        <taxon>Bacilli</taxon>
        <taxon>Bacillales</taxon>
        <taxon>Paenibacillaceae</taxon>
        <taxon>Paenibacillus</taxon>
    </lineage>
</organism>
<comment type="caution">
    <text evidence="5">The sequence shown here is derived from an EMBL/GenBank/DDBJ whole genome shotgun (WGS) entry which is preliminary data.</text>
</comment>
<keyword evidence="6" id="KW-1185">Reference proteome</keyword>
<dbReference type="PROSITE" id="PS01124">
    <property type="entry name" value="HTH_ARAC_FAMILY_2"/>
    <property type="match status" value="1"/>
</dbReference>
<evidence type="ECO:0000256" key="2">
    <source>
        <dbReference type="ARBA" id="ARBA00023125"/>
    </source>
</evidence>
<dbReference type="EMBL" id="JACHXK010000034">
    <property type="protein sequence ID" value="MBB3114526.1"/>
    <property type="molecule type" value="Genomic_DNA"/>
</dbReference>
<dbReference type="PANTHER" id="PTHR43280:SF28">
    <property type="entry name" value="HTH-TYPE TRANSCRIPTIONAL ACTIVATOR RHAS"/>
    <property type="match status" value="1"/>
</dbReference>
<dbReference type="GO" id="GO:0043565">
    <property type="term" value="F:sequence-specific DNA binding"/>
    <property type="evidence" value="ECO:0007669"/>
    <property type="project" value="InterPro"/>
</dbReference>
<keyword evidence="3" id="KW-0804">Transcription</keyword>
<sequence>MERFSLYDPKWLQGEYRPQIDAYYYRQWVDFHMGFHAHPQIEIMYAISGSCIVETYDQLLSLGSGDFILLDSCVPHRLVVDRTEPCRMLNVEFSFAPCSGIYPSFSQLASSTPALSAMLGQSKEWVVLSDPSDVQHTLKSLVLELDGGAEERTSMAHLLISQLLIHIARLAVDVQRSGADRQTDRYVRAAIQYIHQNYDRDIQAKDIAAHVNLHPVYLQRIFRPSMQQTMAEYLAVVRIEKAKMLLGRTDIPIAEIADYVGLNSRQYFSALFKRLTGVTPAAYRHSVELDSRISKVAIVDIDDGNMLHL</sequence>
<dbReference type="Gene3D" id="1.10.10.60">
    <property type="entry name" value="Homeodomain-like"/>
    <property type="match status" value="2"/>
</dbReference>
<reference evidence="5 6" key="1">
    <citation type="submission" date="2020-08" db="EMBL/GenBank/DDBJ databases">
        <title>Genomic Encyclopedia of Type Strains, Phase III (KMG-III): the genomes of soil and plant-associated and newly described type strains.</title>
        <authorList>
            <person name="Whitman W."/>
        </authorList>
    </citation>
    <scope>NUCLEOTIDE SEQUENCE [LARGE SCALE GENOMIC DNA]</scope>
    <source>
        <strain evidence="5 6">CECT 5862</strain>
    </source>
</reference>
<dbReference type="InterPro" id="IPR013096">
    <property type="entry name" value="Cupin_2"/>
</dbReference>
<dbReference type="AlphaFoldDB" id="A0A7W5B5W1"/>
<accession>A0A7W5B5W1</accession>
<dbReference type="Gene3D" id="2.60.120.10">
    <property type="entry name" value="Jelly Rolls"/>
    <property type="match status" value="1"/>
</dbReference>
<protein>
    <submittedName>
        <fullName evidence="5">AraC-like DNA-binding protein</fullName>
    </submittedName>
</protein>
<keyword evidence="1" id="KW-0805">Transcription regulation</keyword>
<dbReference type="Pfam" id="PF12833">
    <property type="entry name" value="HTH_18"/>
    <property type="match status" value="1"/>
</dbReference>
<keyword evidence="2 5" id="KW-0238">DNA-binding</keyword>
<evidence type="ECO:0000259" key="4">
    <source>
        <dbReference type="PROSITE" id="PS01124"/>
    </source>
</evidence>
<evidence type="ECO:0000313" key="5">
    <source>
        <dbReference type="EMBL" id="MBB3114526.1"/>
    </source>
</evidence>
<dbReference type="InterPro" id="IPR011051">
    <property type="entry name" value="RmlC_Cupin_sf"/>
</dbReference>
<evidence type="ECO:0000256" key="1">
    <source>
        <dbReference type="ARBA" id="ARBA00023015"/>
    </source>
</evidence>
<evidence type="ECO:0000256" key="3">
    <source>
        <dbReference type="ARBA" id="ARBA00023163"/>
    </source>
</evidence>
<gene>
    <name evidence="5" type="ORF">FHS18_006647</name>
</gene>
<dbReference type="InterPro" id="IPR018060">
    <property type="entry name" value="HTH_AraC"/>
</dbReference>
<dbReference type="SMART" id="SM00342">
    <property type="entry name" value="HTH_ARAC"/>
    <property type="match status" value="1"/>
</dbReference>
<evidence type="ECO:0000313" key="6">
    <source>
        <dbReference type="Proteomes" id="UP000570361"/>
    </source>
</evidence>
<dbReference type="Proteomes" id="UP000570361">
    <property type="component" value="Unassembled WGS sequence"/>
</dbReference>
<dbReference type="InterPro" id="IPR014710">
    <property type="entry name" value="RmlC-like_jellyroll"/>
</dbReference>
<dbReference type="RefSeq" id="WP_183604561.1">
    <property type="nucleotide sequence ID" value="NZ_JACHXK010000034.1"/>
</dbReference>
<feature type="domain" description="HTH araC/xylS-type" evidence="4">
    <location>
        <begin position="188"/>
        <end position="286"/>
    </location>
</feature>
<dbReference type="InterPro" id="IPR020449">
    <property type="entry name" value="Tscrpt_reg_AraC-type_HTH"/>
</dbReference>
<dbReference type="SUPFAM" id="SSF51182">
    <property type="entry name" value="RmlC-like cupins"/>
    <property type="match status" value="1"/>
</dbReference>
<dbReference type="PROSITE" id="PS00041">
    <property type="entry name" value="HTH_ARAC_FAMILY_1"/>
    <property type="match status" value="1"/>
</dbReference>
<proteinExistence type="predicted"/>
<dbReference type="PANTHER" id="PTHR43280">
    <property type="entry name" value="ARAC-FAMILY TRANSCRIPTIONAL REGULATOR"/>
    <property type="match status" value="1"/>
</dbReference>
<dbReference type="InterPro" id="IPR009057">
    <property type="entry name" value="Homeodomain-like_sf"/>
</dbReference>
<dbReference type="GO" id="GO:0003700">
    <property type="term" value="F:DNA-binding transcription factor activity"/>
    <property type="evidence" value="ECO:0007669"/>
    <property type="project" value="InterPro"/>
</dbReference>
<name>A0A7W5B5W1_9BACL</name>